<dbReference type="EMBL" id="WIOC01000032">
    <property type="protein sequence ID" value="MQR51186.1"/>
    <property type="molecule type" value="Genomic_DNA"/>
</dbReference>
<organism evidence="2 3">
    <name type="scientific">Acinetobacter baumannii</name>
    <dbReference type="NCBI Taxonomy" id="470"/>
    <lineage>
        <taxon>Bacteria</taxon>
        <taxon>Pseudomonadati</taxon>
        <taxon>Pseudomonadota</taxon>
        <taxon>Gammaproteobacteria</taxon>
        <taxon>Moraxellales</taxon>
        <taxon>Moraxellaceae</taxon>
        <taxon>Acinetobacter</taxon>
        <taxon>Acinetobacter calcoaceticus/baumannii complex</taxon>
    </lineage>
</organism>
<evidence type="ECO:0000313" key="3">
    <source>
        <dbReference type="Proteomes" id="UP000461234"/>
    </source>
</evidence>
<protein>
    <submittedName>
        <fullName evidence="2">Molecular chaperone DnaJ</fullName>
    </submittedName>
</protein>
<keyword evidence="1" id="KW-0143">Chaperone</keyword>
<accession>A0A5N5Y089</accession>
<comment type="caution">
    <text evidence="2">The sequence shown here is derived from an EMBL/GenBank/DDBJ whole genome shotgun (WGS) entry which is preliminary data.</text>
</comment>
<dbReference type="RefSeq" id="WP_000873391.1">
    <property type="nucleotide sequence ID" value="NZ_LREE01000030.1"/>
</dbReference>
<sequence length="168" mass="19359">MKYFSNVNSIESLKAQYKKLAFQNHPDRGGDTKVMQKINAEYDAILKQLINNTDDSKYRNTSDTWSFWESKEEHAEAEIKVKEALDKIKFLAGLKIEWIGVWLWVSGDTKPHKEALKEAGFRWNPRLSQWVFAGTKSKGRGTMSLDEIRAKYGCETVNTKPLKQLKTA</sequence>
<dbReference type="Gene3D" id="1.10.287.110">
    <property type="entry name" value="DnaJ domain"/>
    <property type="match status" value="1"/>
</dbReference>
<proteinExistence type="predicted"/>
<dbReference type="AlphaFoldDB" id="A0A5N5Y089"/>
<evidence type="ECO:0000256" key="1">
    <source>
        <dbReference type="ARBA" id="ARBA00023186"/>
    </source>
</evidence>
<dbReference type="InterPro" id="IPR036869">
    <property type="entry name" value="J_dom_sf"/>
</dbReference>
<dbReference type="Proteomes" id="UP000461234">
    <property type="component" value="Unassembled WGS sequence"/>
</dbReference>
<name>A0A5N5Y089_ACIBA</name>
<dbReference type="SUPFAM" id="SSF46565">
    <property type="entry name" value="Chaperone J-domain"/>
    <property type="match status" value="1"/>
</dbReference>
<evidence type="ECO:0000313" key="2">
    <source>
        <dbReference type="EMBL" id="MQR51186.1"/>
    </source>
</evidence>
<gene>
    <name evidence="2" type="ORF">F2P40_17980</name>
</gene>
<reference evidence="2 3" key="1">
    <citation type="submission" date="2019-10" db="EMBL/GenBank/DDBJ databases">
        <title>Genetic environment of the oxa23 gene and comparative analysis of carbapenem resistant Acinetobacter baumannii isolates belonging to global clone 1, lineage 2 recovered in a burns hospital outbreak in 2012-2013.</title>
        <authorList>
            <person name="Douraghi M."/>
            <person name="Aris P."/>
            <person name="Kenyon J."/>
            <person name="Hamidian M."/>
        </authorList>
    </citation>
    <scope>NUCLEOTIDE SEQUENCE [LARGE SCALE GENOMIC DNA]</scope>
    <source>
        <strain evidence="2 3">ABS103</strain>
    </source>
</reference>